<gene>
    <name evidence="1" type="ORF">NEF87_001944</name>
</gene>
<dbReference type="EMBL" id="CP104013">
    <property type="protein sequence ID" value="UYP45659.1"/>
    <property type="molecule type" value="Genomic_DNA"/>
</dbReference>
<organism evidence="1 2">
    <name type="scientific">Candidatus Lokiarchaeum ossiferum</name>
    <dbReference type="NCBI Taxonomy" id="2951803"/>
    <lineage>
        <taxon>Archaea</taxon>
        <taxon>Promethearchaeati</taxon>
        <taxon>Promethearchaeota</taxon>
        <taxon>Promethearchaeia</taxon>
        <taxon>Promethearchaeales</taxon>
        <taxon>Promethearchaeaceae</taxon>
        <taxon>Candidatus Lokiarchaeum</taxon>
    </lineage>
</organism>
<dbReference type="InterPro" id="IPR005358">
    <property type="entry name" value="Puta_zinc/iron-chelating_dom"/>
</dbReference>
<accession>A0ABY6HT63</accession>
<dbReference type="Pfam" id="PF03692">
    <property type="entry name" value="CxxCxxCC"/>
    <property type="match status" value="1"/>
</dbReference>
<proteinExistence type="predicted"/>
<protein>
    <recommendedName>
        <fullName evidence="3">YkgJ family cysteine cluster protein</fullName>
    </recommendedName>
</protein>
<evidence type="ECO:0000313" key="1">
    <source>
        <dbReference type="EMBL" id="UYP45659.1"/>
    </source>
</evidence>
<name>A0ABY6HT63_9ARCH</name>
<keyword evidence="2" id="KW-1185">Reference proteome</keyword>
<dbReference type="Proteomes" id="UP001208689">
    <property type="component" value="Chromosome"/>
</dbReference>
<evidence type="ECO:0000313" key="2">
    <source>
        <dbReference type="Proteomes" id="UP001208689"/>
    </source>
</evidence>
<reference evidence="1" key="1">
    <citation type="submission" date="2022-09" db="EMBL/GenBank/DDBJ databases">
        <title>Actin cytoskeleton and complex cell architecture in an #Asgard archaeon.</title>
        <authorList>
            <person name="Ponce Toledo R.I."/>
            <person name="Schleper C."/>
            <person name="Rodrigues Oliveira T."/>
            <person name="Wollweber F."/>
            <person name="Xu J."/>
            <person name="Rittmann S."/>
            <person name="Klingl A."/>
            <person name="Pilhofer M."/>
        </authorList>
    </citation>
    <scope>NUCLEOTIDE SEQUENCE</scope>
    <source>
        <strain evidence="1">B-35</strain>
    </source>
</reference>
<evidence type="ECO:0008006" key="3">
    <source>
        <dbReference type="Google" id="ProtNLM"/>
    </source>
</evidence>
<sequence length="257" mass="29527">MERFSEPLLSLILNINKKCTSSISGTNCLDSEVCQGACCYSSQEISFAGAKALIEANLAQKSDFIRSDTLAFRIRLSPETKRCIFFDPNLNGCKIFHSNLRPAQCCVFPIQFDKTKHQCRMQKEFFIETADKMELKETTDRYIDLAREEALFLESEDKISQKFNISFISELRDIPPKHLFGVKEIFDEFHPLVKSKISFSLMDFCNIHGCDTIYEQCSGVCDQVINLLISDFVPALRQFIKNKGPKEEYFFQSLLDL</sequence>